<dbReference type="OrthoDB" id="9802795at2"/>
<dbReference type="RefSeq" id="WP_076522763.1">
    <property type="nucleotide sequence ID" value="NZ_CP048103.1"/>
</dbReference>
<keyword evidence="3 5" id="KW-0378">Hydrolase</keyword>
<comment type="function">
    <text evidence="5">Bidirectionally degrades single-stranded DNA into large acid-insoluble oligonucleotides, which are then degraded further into small acid-soluble oligonucleotides.</text>
</comment>
<dbReference type="GO" id="GO:0006308">
    <property type="term" value="P:DNA catabolic process"/>
    <property type="evidence" value="ECO:0007669"/>
    <property type="project" value="UniProtKB-UniRule"/>
</dbReference>
<comment type="subcellular location">
    <subcellularLocation>
        <location evidence="5 6">Cytoplasm</location>
    </subcellularLocation>
</comment>
<evidence type="ECO:0000256" key="1">
    <source>
        <dbReference type="ARBA" id="ARBA00022490"/>
    </source>
</evidence>
<dbReference type="GO" id="GO:0009318">
    <property type="term" value="C:exodeoxyribonuclease VII complex"/>
    <property type="evidence" value="ECO:0007669"/>
    <property type="project" value="UniProtKB-UniRule"/>
</dbReference>
<dbReference type="CDD" id="cd04489">
    <property type="entry name" value="ExoVII_LU_OBF"/>
    <property type="match status" value="1"/>
</dbReference>
<dbReference type="GO" id="GO:0003676">
    <property type="term" value="F:nucleic acid binding"/>
    <property type="evidence" value="ECO:0007669"/>
    <property type="project" value="InterPro"/>
</dbReference>
<evidence type="ECO:0000259" key="8">
    <source>
        <dbReference type="Pfam" id="PF13742"/>
    </source>
</evidence>
<dbReference type="Proteomes" id="UP000186795">
    <property type="component" value="Unassembled WGS sequence"/>
</dbReference>
<evidence type="ECO:0000256" key="2">
    <source>
        <dbReference type="ARBA" id="ARBA00022722"/>
    </source>
</evidence>
<keyword evidence="1 5" id="KW-0963">Cytoplasm</keyword>
<feature type="domain" description="Exonuclease VII large subunit C-terminal" evidence="7">
    <location>
        <begin position="127"/>
        <end position="443"/>
    </location>
</feature>
<proteinExistence type="inferred from homology"/>
<accession>A0A1N7ILK9</accession>
<reference evidence="10" key="1">
    <citation type="submission" date="2017-01" db="EMBL/GenBank/DDBJ databases">
        <authorList>
            <person name="Varghese N."/>
            <person name="Submissions S."/>
        </authorList>
    </citation>
    <scope>NUCLEOTIDE SEQUENCE [LARGE SCALE GENOMIC DNA]</scope>
    <source>
        <strain evidence="10">DSM 45196</strain>
    </source>
</reference>
<keyword evidence="2 5" id="KW-0540">Nuclease</keyword>
<comment type="similarity">
    <text evidence="5 6">Belongs to the XseA family.</text>
</comment>
<evidence type="ECO:0000256" key="6">
    <source>
        <dbReference type="RuleBase" id="RU004355"/>
    </source>
</evidence>
<organism evidence="9 10">
    <name type="scientific">Kroppenstedtia eburnea</name>
    <dbReference type="NCBI Taxonomy" id="714067"/>
    <lineage>
        <taxon>Bacteria</taxon>
        <taxon>Bacillati</taxon>
        <taxon>Bacillota</taxon>
        <taxon>Bacilli</taxon>
        <taxon>Bacillales</taxon>
        <taxon>Thermoactinomycetaceae</taxon>
        <taxon>Kroppenstedtia</taxon>
    </lineage>
</organism>
<dbReference type="PANTHER" id="PTHR30008">
    <property type="entry name" value="EXODEOXYRIBONUCLEASE 7 LARGE SUBUNIT"/>
    <property type="match status" value="1"/>
</dbReference>
<dbReference type="GO" id="GO:0008855">
    <property type="term" value="F:exodeoxyribonuclease VII activity"/>
    <property type="evidence" value="ECO:0007669"/>
    <property type="project" value="UniProtKB-UniRule"/>
</dbReference>
<feature type="domain" description="OB-fold nucleic acid binding" evidence="8">
    <location>
        <begin position="9"/>
        <end position="104"/>
    </location>
</feature>
<evidence type="ECO:0000256" key="3">
    <source>
        <dbReference type="ARBA" id="ARBA00022801"/>
    </source>
</evidence>
<evidence type="ECO:0000256" key="4">
    <source>
        <dbReference type="ARBA" id="ARBA00022839"/>
    </source>
</evidence>
<keyword evidence="4 5" id="KW-0269">Exonuclease</keyword>
<evidence type="ECO:0000313" key="10">
    <source>
        <dbReference type="Proteomes" id="UP000186795"/>
    </source>
</evidence>
<dbReference type="AlphaFoldDB" id="A0A1N7ILK9"/>
<dbReference type="EC" id="3.1.11.6" evidence="5"/>
<sequence length="456" mass="51652">MREREQDVLTVTGLVQHLTRVIEEDPGLSRVWVQGEISNFKHHGRGHMYFTLKDDQTRIRAVMFAGNNRRLRFMPKDGDDVLIRGRVGVFERDGQTQLYVTHMQPNGVGELYVAFQQLKEKLNEEGLFSPTLKKGLPFFPRCVGVVTSAHGAAVRDIITTIRRRSRGVDILLYPVPVQGPEAPLEIAQALDQLNQAGEVDVIIVGRGGGSLEELWAFNEEVVARSIHQSRIPVVSAVGHETDTTIADFVADVRAATPTAAAEMIVPRLEELQIGLKAVQERLTKGMKQCLTDGRVRLNRSLDRPVLRRPATGLEQAEQRLDILTGDLVRAAREGFAPVRSRLESRTYRLKGHHPAFRVPRLKERLVRLQRQSKVGMTRLLREHRRRWQGRVEHLDALSPLKVMSRGYSLLYRYDGQELIKSVEQVQAGDLVRIRLSDGRLKCQVWGMEEDSNGKSR</sequence>
<dbReference type="PANTHER" id="PTHR30008:SF0">
    <property type="entry name" value="EXODEOXYRIBONUCLEASE 7 LARGE SUBUNIT"/>
    <property type="match status" value="1"/>
</dbReference>
<name>A0A1N7ILK9_9BACL</name>
<dbReference type="Pfam" id="PF02601">
    <property type="entry name" value="Exonuc_VII_L"/>
    <property type="match status" value="1"/>
</dbReference>
<protein>
    <recommendedName>
        <fullName evidence="5">Exodeoxyribonuclease 7 large subunit</fullName>
        <ecNumber evidence="5">3.1.11.6</ecNumber>
    </recommendedName>
    <alternativeName>
        <fullName evidence="5">Exodeoxyribonuclease VII large subunit</fullName>
        <shortName evidence="5">Exonuclease VII large subunit</shortName>
    </alternativeName>
</protein>
<comment type="catalytic activity">
    <reaction evidence="5 6">
        <text>Exonucleolytic cleavage in either 5'- to 3'- or 3'- to 5'-direction to yield nucleoside 5'-phosphates.</text>
        <dbReference type="EC" id="3.1.11.6"/>
    </reaction>
</comment>
<evidence type="ECO:0000259" key="7">
    <source>
        <dbReference type="Pfam" id="PF02601"/>
    </source>
</evidence>
<dbReference type="NCBIfam" id="TIGR00237">
    <property type="entry name" value="xseA"/>
    <property type="match status" value="1"/>
</dbReference>
<evidence type="ECO:0000313" key="9">
    <source>
        <dbReference type="EMBL" id="SIS37983.1"/>
    </source>
</evidence>
<dbReference type="EMBL" id="FTOD01000001">
    <property type="protein sequence ID" value="SIS37983.1"/>
    <property type="molecule type" value="Genomic_DNA"/>
</dbReference>
<dbReference type="InterPro" id="IPR003753">
    <property type="entry name" value="Exonuc_VII_L"/>
</dbReference>
<dbReference type="Pfam" id="PF13742">
    <property type="entry name" value="tRNA_anti_2"/>
    <property type="match status" value="1"/>
</dbReference>
<comment type="subunit">
    <text evidence="5">Heterooligomer composed of large and small subunits.</text>
</comment>
<evidence type="ECO:0000256" key="5">
    <source>
        <dbReference type="HAMAP-Rule" id="MF_00378"/>
    </source>
</evidence>
<dbReference type="InterPro" id="IPR025824">
    <property type="entry name" value="OB-fold_nuc-bd_dom"/>
</dbReference>
<dbReference type="GO" id="GO:0005737">
    <property type="term" value="C:cytoplasm"/>
    <property type="evidence" value="ECO:0007669"/>
    <property type="project" value="UniProtKB-SubCell"/>
</dbReference>
<keyword evidence="10" id="KW-1185">Reference proteome</keyword>
<dbReference type="HAMAP" id="MF_00378">
    <property type="entry name" value="Exonuc_7_L"/>
    <property type="match status" value="1"/>
</dbReference>
<dbReference type="InterPro" id="IPR020579">
    <property type="entry name" value="Exonuc_VII_lsu_C"/>
</dbReference>
<gene>
    <name evidence="5" type="primary">xseA</name>
    <name evidence="9" type="ORF">SAMN05421790_10178</name>
</gene>